<dbReference type="EMBL" id="SDOV01000009">
    <property type="protein sequence ID" value="KAH7636666.1"/>
    <property type="molecule type" value="Genomic_DNA"/>
</dbReference>
<feature type="region of interest" description="Disordered" evidence="6">
    <location>
        <begin position="527"/>
        <end position="562"/>
    </location>
</feature>
<feature type="region of interest" description="Disordered" evidence="6">
    <location>
        <begin position="263"/>
        <end position="286"/>
    </location>
</feature>
<dbReference type="OrthoDB" id="1743261at2759"/>
<dbReference type="SMART" id="SM01372">
    <property type="entry name" value="E2F_TDP"/>
    <property type="match status" value="1"/>
</dbReference>
<comment type="subcellular location">
    <subcellularLocation>
        <location evidence="5">Nucleus</location>
    </subcellularLocation>
</comment>
<feature type="compositionally biased region" description="Low complexity" evidence="6">
    <location>
        <begin position="1124"/>
        <end position="1135"/>
    </location>
</feature>
<dbReference type="InterPro" id="IPR037241">
    <property type="entry name" value="E2F-DP_heterodim"/>
</dbReference>
<sequence>MAATPLASSAITPSIVVTTTPMSDLMARQTNGTTTINVHGNENLMSITNITNETHDDHLYLSPKFYNEQQQQHNSKTKRSKQHLQNENNQTRYKSNGIAMNNVKLETEFIVDTTRPSFLITGSSSSRHSHSHHGNGHHHGNNQIFLKQHQNTLNNNHNALQSSDDASSTFIDDDYIDEDSNTDTQSCSSSSGCSSSSNSMVGSVNRHLSLNNYQNSIKQQLTATTTIGYQNILKQHQSNGSTNTNNNICHYTKDLTPKQVKRRLDWDSPPTSASPPESSNAINGNPVATTTTITVAKTTMTAVNGKPVSVRTFKLSNAMKQSLVASGCSKAVAVAAVAAAFHTNANGGSANQQQSQHHSPDRLISATAAGCGSDTGICPVTAAITPAIVGGSSSVVAPTAVQFVANISELSQASPTIAIVNPNNTPLVQLGGHQTATATDSVQAQNGIFKTPLAPNKSITALTPSSSAPSSSNGHSQSQQNSVHRFYIVNNDGMTGGESDMKTHCLNIKSKNSTSKIQLTPILANSVVKQQQSSENQRSNKRARTTTPLVKKEESNFEDSATNSNLPRVNYIRIRPSNGSMNGTNNGKSNGAIRTISNSSESSLPYSQSKDFSSSPIVMNEDGDDCGSNGGDLFINTSSGSTNGYYGNGGLPSTSSLSSSYPYSPSSSSSSDFATTTTSHHQQHTNTSNSTGRKSGRTRYETSLGQLTRKFISLLEDSSDGSINLNDASQVLQVQKRRIYDITNVLEGVGLLHKTSKNNIQWRGGIIDYFSGRNPADFSDQTSHYRNRRPPPLSLLFNENSNDSNSGGGFHNGCSSSSQSSSIDHRLSELENDENRLDHLLSVALENLNTVKRSPYLYASYKDLRRVPQFHDQTVIGIRPPPDTELQISDPSEGLQIRLRNSRCQMIEVYLCPPTNDDETSIVDPTMANYEFQSSHLDEPLQTVPTLARRSSSSPTVNEIIPIDSEELVTETATSQAACHSDIQSHANTESGYHSYYGSGSIQTPVRTTMANPNKMINTMGNGSIPKSHQSQQHVIQSPTKCSSVYNVNDSPIIVKSEPSSCHDSYAHAFICHDDEFGPLGSRTYMTQTEDQITLKSSSSSPISRQNEQSGNSSATPNNHDHSSNNNNNNNNQTHRSSHHHSQYHHSPLSHCHSSPIAMIPLEPPVTTDTDDYNFTLCDNEGIAELFDDNDFSLDI</sequence>
<dbReference type="GO" id="GO:0000978">
    <property type="term" value="F:RNA polymerase II cis-regulatory region sequence-specific DNA binding"/>
    <property type="evidence" value="ECO:0007669"/>
    <property type="project" value="InterPro"/>
</dbReference>
<accession>A0A9D4SCJ7</accession>
<feature type="compositionally biased region" description="Polar residues" evidence="6">
    <location>
        <begin position="1092"/>
        <end position="1117"/>
    </location>
</feature>
<reference evidence="8" key="2">
    <citation type="journal article" date="2021" name="World Allergy Organ. J.">
        <title>Chromosome-level assembly of Dermatophagoides farinae genome and transcriptome reveals two novel allergens Der f 37 and Der f 39.</title>
        <authorList>
            <person name="Chen J."/>
            <person name="Cai Z."/>
            <person name="Fan D."/>
            <person name="Hu J."/>
            <person name="Hou Y."/>
            <person name="He Y."/>
            <person name="Zhang Z."/>
            <person name="Zhao Z."/>
            <person name="Gao P."/>
            <person name="Hu W."/>
            <person name="Sun J."/>
            <person name="Li J."/>
            <person name="Ji K."/>
        </authorList>
    </citation>
    <scope>NUCLEOTIDE SEQUENCE</scope>
    <source>
        <strain evidence="8">JKM2019</strain>
    </source>
</reference>
<dbReference type="GO" id="GO:0046983">
    <property type="term" value="F:protein dimerization activity"/>
    <property type="evidence" value="ECO:0007669"/>
    <property type="project" value="InterPro"/>
</dbReference>
<feature type="compositionally biased region" description="Basic residues" evidence="6">
    <location>
        <begin position="127"/>
        <end position="140"/>
    </location>
</feature>
<evidence type="ECO:0000256" key="5">
    <source>
        <dbReference type="RuleBase" id="RU003796"/>
    </source>
</evidence>
<feature type="compositionally biased region" description="Low complexity" evidence="6">
    <location>
        <begin position="654"/>
        <end position="691"/>
    </location>
</feature>
<dbReference type="Pfam" id="PF16421">
    <property type="entry name" value="E2F_CC-MB"/>
    <property type="match status" value="1"/>
</dbReference>
<evidence type="ECO:0000256" key="3">
    <source>
        <dbReference type="ARBA" id="ARBA00023125"/>
    </source>
</evidence>
<keyword evidence="2 5" id="KW-0805">Transcription regulation</keyword>
<dbReference type="SUPFAM" id="SSF144074">
    <property type="entry name" value="E2F-DP heterodimerization region"/>
    <property type="match status" value="1"/>
</dbReference>
<feature type="compositionally biased region" description="Low complexity" evidence="6">
    <location>
        <begin position="464"/>
        <end position="481"/>
    </location>
</feature>
<dbReference type="SUPFAM" id="SSF46785">
    <property type="entry name" value="Winged helix' DNA-binding domain"/>
    <property type="match status" value="1"/>
</dbReference>
<dbReference type="PANTHER" id="PTHR12081">
    <property type="entry name" value="TRANSCRIPTION FACTOR E2F"/>
    <property type="match status" value="1"/>
</dbReference>
<organism evidence="8">
    <name type="scientific">Dermatophagoides farinae</name>
    <name type="common">American house dust mite</name>
    <dbReference type="NCBI Taxonomy" id="6954"/>
    <lineage>
        <taxon>Eukaryota</taxon>
        <taxon>Metazoa</taxon>
        <taxon>Ecdysozoa</taxon>
        <taxon>Arthropoda</taxon>
        <taxon>Chelicerata</taxon>
        <taxon>Arachnida</taxon>
        <taxon>Acari</taxon>
        <taxon>Acariformes</taxon>
        <taxon>Sarcoptiformes</taxon>
        <taxon>Astigmata</taxon>
        <taxon>Psoroptidia</taxon>
        <taxon>Analgoidea</taxon>
        <taxon>Pyroglyphidae</taxon>
        <taxon>Dermatophagoidinae</taxon>
        <taxon>Dermatophagoides</taxon>
    </lineage>
</organism>
<dbReference type="Pfam" id="PF02319">
    <property type="entry name" value="WHD_E2F_TDP"/>
    <property type="match status" value="1"/>
</dbReference>
<dbReference type="Gene3D" id="6.10.250.540">
    <property type="match status" value="1"/>
</dbReference>
<keyword evidence="5" id="KW-0539">Nucleus</keyword>
<dbReference type="InterPro" id="IPR003316">
    <property type="entry name" value="E2F_WHTH_DNA-bd_dom"/>
</dbReference>
<feature type="region of interest" description="Disordered" evidence="6">
    <location>
        <begin position="654"/>
        <end position="699"/>
    </location>
</feature>
<dbReference type="GO" id="GO:0000981">
    <property type="term" value="F:DNA-binding transcription factor activity, RNA polymerase II-specific"/>
    <property type="evidence" value="ECO:0007669"/>
    <property type="project" value="TreeGrafter"/>
</dbReference>
<feature type="compositionally biased region" description="Polar residues" evidence="6">
    <location>
        <begin position="577"/>
        <end position="589"/>
    </location>
</feature>
<feature type="compositionally biased region" description="Low complexity" evidence="6">
    <location>
        <begin position="186"/>
        <end position="200"/>
    </location>
</feature>
<dbReference type="GO" id="GO:0090575">
    <property type="term" value="C:RNA polymerase II transcription regulator complex"/>
    <property type="evidence" value="ECO:0007669"/>
    <property type="project" value="TreeGrafter"/>
</dbReference>
<feature type="region of interest" description="Disordered" evidence="6">
    <location>
        <begin position="155"/>
        <end position="200"/>
    </location>
</feature>
<feature type="region of interest" description="Disordered" evidence="6">
    <location>
        <begin position="574"/>
        <end position="632"/>
    </location>
</feature>
<feature type="compositionally biased region" description="Low complexity" evidence="6">
    <location>
        <begin position="268"/>
        <end position="279"/>
    </location>
</feature>
<feature type="compositionally biased region" description="Acidic residues" evidence="6">
    <location>
        <begin position="171"/>
        <end position="181"/>
    </location>
</feature>
<dbReference type="Proteomes" id="UP000828236">
    <property type="component" value="Unassembled WGS sequence"/>
</dbReference>
<feature type="compositionally biased region" description="Polar residues" evidence="6">
    <location>
        <begin position="155"/>
        <end position="170"/>
    </location>
</feature>
<dbReference type="InterPro" id="IPR032198">
    <property type="entry name" value="E2F_CC-MB"/>
</dbReference>
<evidence type="ECO:0000313" key="8">
    <source>
        <dbReference type="EMBL" id="KAH7636666.1"/>
    </source>
</evidence>
<gene>
    <name evidence="8" type="ORF">HUG17_6872</name>
</gene>
<feature type="compositionally biased region" description="Low complexity" evidence="6">
    <location>
        <begin position="812"/>
        <end position="822"/>
    </location>
</feature>
<dbReference type="InterPro" id="IPR015633">
    <property type="entry name" value="E2F"/>
</dbReference>
<feature type="compositionally biased region" description="Polar residues" evidence="6">
    <location>
        <begin position="83"/>
        <end position="94"/>
    </location>
</feature>
<evidence type="ECO:0000256" key="6">
    <source>
        <dbReference type="SAM" id="MobiDB-lite"/>
    </source>
</evidence>
<feature type="region of interest" description="Disordered" evidence="6">
    <location>
        <begin position="1092"/>
        <end position="1162"/>
    </location>
</feature>
<evidence type="ECO:0000259" key="7">
    <source>
        <dbReference type="SMART" id="SM01372"/>
    </source>
</evidence>
<keyword evidence="3 5" id="KW-0238">DNA-binding</keyword>
<feature type="compositionally biased region" description="Polar residues" evidence="6">
    <location>
        <begin position="595"/>
        <end position="617"/>
    </location>
</feature>
<name>A0A9D4SCJ7_DERFA</name>
<feature type="region of interest" description="Disordered" evidence="6">
    <location>
        <begin position="780"/>
        <end position="826"/>
    </location>
</feature>
<dbReference type="FunFam" id="1.10.10.10:FF:000008">
    <property type="entry name" value="E2F transcription factor 1"/>
    <property type="match status" value="1"/>
</dbReference>
<dbReference type="PANTHER" id="PTHR12081:SF102">
    <property type="entry name" value="SI:CH211-160F23.5"/>
    <property type="match status" value="1"/>
</dbReference>
<feature type="region of interest" description="Disordered" evidence="6">
    <location>
        <begin position="459"/>
        <end position="481"/>
    </location>
</feature>
<dbReference type="AlphaFoldDB" id="A0A9D4SCJ7"/>
<feature type="region of interest" description="Disordered" evidence="6">
    <location>
        <begin position="120"/>
        <end position="142"/>
    </location>
</feature>
<dbReference type="InterPro" id="IPR036390">
    <property type="entry name" value="WH_DNA-bd_sf"/>
</dbReference>
<feature type="compositionally biased region" description="Low complexity" evidence="6">
    <location>
        <begin position="1145"/>
        <end position="1156"/>
    </location>
</feature>
<dbReference type="InterPro" id="IPR036388">
    <property type="entry name" value="WH-like_DNA-bd_sf"/>
</dbReference>
<feature type="region of interest" description="Disordered" evidence="6">
    <location>
        <begin position="68"/>
        <end position="98"/>
    </location>
</feature>
<proteinExistence type="inferred from homology"/>
<comment type="caution">
    <text evidence="8">The sequence shown here is derived from an EMBL/GenBank/DDBJ whole genome shotgun (WGS) entry which is preliminary data.</text>
</comment>
<evidence type="ECO:0000256" key="1">
    <source>
        <dbReference type="ARBA" id="ARBA00010940"/>
    </source>
</evidence>
<feature type="domain" description="E2F/DP family winged-helix DNA-binding" evidence="7">
    <location>
        <begin position="699"/>
        <end position="764"/>
    </location>
</feature>
<keyword evidence="4 5" id="KW-0804">Transcription</keyword>
<comment type="similarity">
    <text evidence="1 5">Belongs to the E2F/DP family.</text>
</comment>
<feature type="compositionally biased region" description="Polar residues" evidence="6">
    <location>
        <begin position="527"/>
        <end position="537"/>
    </location>
</feature>
<evidence type="ECO:0000256" key="4">
    <source>
        <dbReference type="ARBA" id="ARBA00023163"/>
    </source>
</evidence>
<dbReference type="Gene3D" id="1.10.10.10">
    <property type="entry name" value="Winged helix-like DNA-binding domain superfamily/Winged helix DNA-binding domain"/>
    <property type="match status" value="1"/>
</dbReference>
<protein>
    <submittedName>
        <fullName evidence="8">Transcription factor e2f3-like protein</fullName>
    </submittedName>
</protein>
<evidence type="ECO:0000256" key="2">
    <source>
        <dbReference type="ARBA" id="ARBA00023015"/>
    </source>
</evidence>
<reference evidence="8" key="1">
    <citation type="submission" date="2020-06" db="EMBL/GenBank/DDBJ databases">
        <authorList>
            <person name="Ji K."/>
            <person name="Li J."/>
        </authorList>
    </citation>
    <scope>NUCLEOTIDE SEQUENCE</scope>
    <source>
        <strain evidence="8">JKM2019</strain>
        <tissue evidence="8">Whole body</tissue>
    </source>
</reference>